<keyword evidence="3" id="KW-0560">Oxidoreductase</keyword>
<dbReference type="InterPro" id="IPR016169">
    <property type="entry name" value="FAD-bd_PCMH_sub2"/>
</dbReference>
<dbReference type="InterPro" id="IPR002346">
    <property type="entry name" value="Mopterin_DH_FAD-bd"/>
</dbReference>
<keyword evidence="2" id="KW-0274">FAD</keyword>
<proteinExistence type="predicted"/>
<dbReference type="SMART" id="SM01092">
    <property type="entry name" value="CO_deh_flav_C"/>
    <property type="match status" value="1"/>
</dbReference>
<dbReference type="InterPro" id="IPR051312">
    <property type="entry name" value="Diverse_Substr_Oxidored"/>
</dbReference>
<dbReference type="Pfam" id="PF03450">
    <property type="entry name" value="CO_deh_flav_C"/>
    <property type="match status" value="1"/>
</dbReference>
<dbReference type="SUPFAM" id="SSF55447">
    <property type="entry name" value="CO dehydrogenase flavoprotein C-terminal domain-like"/>
    <property type="match status" value="1"/>
</dbReference>
<dbReference type="SUPFAM" id="SSF56176">
    <property type="entry name" value="FAD-binding/transporter-associated domain-like"/>
    <property type="match status" value="1"/>
</dbReference>
<sequence>MPVAIPTSLEKALSLLALRPDSVVLAGGTDLMVEVNSGHRQIGSVIAIDRVAELRTWSVDEDRRNLWIGSGVPYSTVMQDGIATLVPALAQASRTVGSPQIRHVGTIGGNLGTCSPAGDTLPVLAALDARVHLASSSGERSVGFGEFMVGVKRTSRKPDELITGVTIPLLNGWQGYSKVGVRNAMVIATASSCLAVDTDTQSVRVGLGSVGPVIIRCGEAEEWISGRVDWAELSVSDADVDEFGLRCGAAARPIDDHRSTAAYRRRAVEVLAARQLRRAFPNG</sequence>
<evidence type="ECO:0000256" key="3">
    <source>
        <dbReference type="ARBA" id="ARBA00023002"/>
    </source>
</evidence>
<keyword evidence="1" id="KW-0285">Flavoprotein</keyword>
<dbReference type="Pfam" id="PF00941">
    <property type="entry name" value="FAD_binding_5"/>
    <property type="match status" value="1"/>
</dbReference>
<dbReference type="InterPro" id="IPR016166">
    <property type="entry name" value="FAD-bd_PCMH"/>
</dbReference>
<name>A0A6J7M668_9ZZZZ</name>
<reference evidence="5" key="1">
    <citation type="submission" date="2020-05" db="EMBL/GenBank/DDBJ databases">
        <authorList>
            <person name="Chiriac C."/>
            <person name="Salcher M."/>
            <person name="Ghai R."/>
            <person name="Kavagutti S V."/>
        </authorList>
    </citation>
    <scope>NUCLEOTIDE SEQUENCE</scope>
</reference>
<dbReference type="PANTHER" id="PTHR42659:SF2">
    <property type="entry name" value="XANTHINE DEHYDROGENASE SUBUNIT C-RELATED"/>
    <property type="match status" value="1"/>
</dbReference>
<dbReference type="GO" id="GO:0016491">
    <property type="term" value="F:oxidoreductase activity"/>
    <property type="evidence" value="ECO:0007669"/>
    <property type="project" value="UniProtKB-KW"/>
</dbReference>
<dbReference type="InterPro" id="IPR016167">
    <property type="entry name" value="FAD-bd_PCMH_sub1"/>
</dbReference>
<evidence type="ECO:0000256" key="2">
    <source>
        <dbReference type="ARBA" id="ARBA00022827"/>
    </source>
</evidence>
<evidence type="ECO:0000259" key="4">
    <source>
        <dbReference type="PROSITE" id="PS51387"/>
    </source>
</evidence>
<dbReference type="InterPro" id="IPR036683">
    <property type="entry name" value="CO_DH_flav_C_dom_sf"/>
</dbReference>
<protein>
    <submittedName>
        <fullName evidence="5">Unannotated protein</fullName>
    </submittedName>
</protein>
<dbReference type="GO" id="GO:0071949">
    <property type="term" value="F:FAD binding"/>
    <property type="evidence" value="ECO:0007669"/>
    <property type="project" value="InterPro"/>
</dbReference>
<evidence type="ECO:0000313" key="5">
    <source>
        <dbReference type="EMBL" id="CAB4976256.1"/>
    </source>
</evidence>
<feature type="domain" description="FAD-binding PCMH-type" evidence="4">
    <location>
        <begin position="1"/>
        <end position="172"/>
    </location>
</feature>
<dbReference type="EMBL" id="CAFBON010000014">
    <property type="protein sequence ID" value="CAB4976256.1"/>
    <property type="molecule type" value="Genomic_DNA"/>
</dbReference>
<gene>
    <name evidence="5" type="ORF">UFOPK3954_00256</name>
</gene>
<dbReference type="Gene3D" id="3.30.390.50">
    <property type="entry name" value="CO dehydrogenase flavoprotein, C-terminal domain"/>
    <property type="match status" value="1"/>
</dbReference>
<dbReference type="AlphaFoldDB" id="A0A6J7M668"/>
<dbReference type="PROSITE" id="PS51387">
    <property type="entry name" value="FAD_PCMH"/>
    <property type="match status" value="1"/>
</dbReference>
<accession>A0A6J7M668</accession>
<dbReference type="InterPro" id="IPR005107">
    <property type="entry name" value="CO_DH_flav_C"/>
</dbReference>
<dbReference type="Gene3D" id="3.30.465.10">
    <property type="match status" value="1"/>
</dbReference>
<dbReference type="InterPro" id="IPR036318">
    <property type="entry name" value="FAD-bd_PCMH-like_sf"/>
</dbReference>
<evidence type="ECO:0000256" key="1">
    <source>
        <dbReference type="ARBA" id="ARBA00022630"/>
    </source>
</evidence>
<dbReference type="PANTHER" id="PTHR42659">
    <property type="entry name" value="XANTHINE DEHYDROGENASE SUBUNIT C-RELATED"/>
    <property type="match status" value="1"/>
</dbReference>
<organism evidence="5">
    <name type="scientific">freshwater metagenome</name>
    <dbReference type="NCBI Taxonomy" id="449393"/>
    <lineage>
        <taxon>unclassified sequences</taxon>
        <taxon>metagenomes</taxon>
        <taxon>ecological metagenomes</taxon>
    </lineage>
</organism>
<dbReference type="Gene3D" id="3.30.43.10">
    <property type="entry name" value="Uridine Diphospho-n-acetylenolpyruvylglucosamine Reductase, domain 2"/>
    <property type="match status" value="1"/>
</dbReference>